<evidence type="ECO:0000256" key="1">
    <source>
        <dbReference type="SAM" id="MobiDB-lite"/>
    </source>
</evidence>
<feature type="region of interest" description="Disordered" evidence="1">
    <location>
        <begin position="75"/>
        <end position="107"/>
    </location>
</feature>
<comment type="caution">
    <text evidence="2">The sequence shown here is derived from an EMBL/GenBank/DDBJ whole genome shotgun (WGS) entry which is preliminary data.</text>
</comment>
<reference evidence="2" key="1">
    <citation type="submission" date="2023-01" db="EMBL/GenBank/DDBJ databases">
        <title>Genome assembly of the deep-sea coral Lophelia pertusa.</title>
        <authorList>
            <person name="Herrera S."/>
            <person name="Cordes E."/>
        </authorList>
    </citation>
    <scope>NUCLEOTIDE SEQUENCE</scope>
    <source>
        <strain evidence="2">USNM1676648</strain>
        <tissue evidence="2">Polyp</tissue>
    </source>
</reference>
<organism evidence="2 3">
    <name type="scientific">Desmophyllum pertusum</name>
    <dbReference type="NCBI Taxonomy" id="174260"/>
    <lineage>
        <taxon>Eukaryota</taxon>
        <taxon>Metazoa</taxon>
        <taxon>Cnidaria</taxon>
        <taxon>Anthozoa</taxon>
        <taxon>Hexacorallia</taxon>
        <taxon>Scleractinia</taxon>
        <taxon>Caryophylliina</taxon>
        <taxon>Caryophylliidae</taxon>
        <taxon>Desmophyllum</taxon>
    </lineage>
</organism>
<dbReference type="EMBL" id="MU826350">
    <property type="protein sequence ID" value="KAJ7381482.1"/>
    <property type="molecule type" value="Genomic_DNA"/>
</dbReference>
<dbReference type="AlphaFoldDB" id="A0A9W9ZGY0"/>
<keyword evidence="3" id="KW-1185">Reference proteome</keyword>
<feature type="non-terminal residue" evidence="2">
    <location>
        <position position="1"/>
    </location>
</feature>
<accession>A0A9W9ZGY0</accession>
<dbReference type="Proteomes" id="UP001163046">
    <property type="component" value="Unassembled WGS sequence"/>
</dbReference>
<evidence type="ECO:0000313" key="3">
    <source>
        <dbReference type="Proteomes" id="UP001163046"/>
    </source>
</evidence>
<evidence type="ECO:0000313" key="2">
    <source>
        <dbReference type="EMBL" id="KAJ7381482.1"/>
    </source>
</evidence>
<sequence length="132" mass="15094">SICLTQKWFESDLRLQRMEGSEGRKRSQSVPILSQIDKILDRGNEFGVFERRKGEEYSRFPETRSPRNITRSKARLSSGGLIRNQKRRHSRAVMESTQTEDQGRPRALYTSSVIDVDTVGHSLDSIPTGINN</sequence>
<name>A0A9W9ZGY0_9CNID</name>
<gene>
    <name evidence="2" type="ORF">OS493_001626</name>
</gene>
<proteinExistence type="predicted"/>
<protein>
    <submittedName>
        <fullName evidence="2">Uncharacterized protein</fullName>
    </submittedName>
</protein>